<gene>
    <name evidence="1" type="ORF">LCGC14_1438320</name>
</gene>
<sequence length="62" mass="7323">MNIMIGKGDNRRPMDRQRTTKAWFDTEYDRIFYEGRRLEQADEVVAATADETLEEIENVKAK</sequence>
<organism evidence="1">
    <name type="scientific">marine sediment metagenome</name>
    <dbReference type="NCBI Taxonomy" id="412755"/>
    <lineage>
        <taxon>unclassified sequences</taxon>
        <taxon>metagenomes</taxon>
        <taxon>ecological metagenomes</taxon>
    </lineage>
</organism>
<comment type="caution">
    <text evidence="1">The sequence shown here is derived from an EMBL/GenBank/DDBJ whole genome shotgun (WGS) entry which is preliminary data.</text>
</comment>
<evidence type="ECO:0000313" key="1">
    <source>
        <dbReference type="EMBL" id="KKM70679.1"/>
    </source>
</evidence>
<name>A0A0F9JLF7_9ZZZZ</name>
<dbReference type="EMBL" id="LAZR01009771">
    <property type="protein sequence ID" value="KKM70679.1"/>
    <property type="molecule type" value="Genomic_DNA"/>
</dbReference>
<proteinExistence type="predicted"/>
<reference evidence="1" key="1">
    <citation type="journal article" date="2015" name="Nature">
        <title>Complex archaea that bridge the gap between prokaryotes and eukaryotes.</title>
        <authorList>
            <person name="Spang A."/>
            <person name="Saw J.H."/>
            <person name="Jorgensen S.L."/>
            <person name="Zaremba-Niedzwiedzka K."/>
            <person name="Martijn J."/>
            <person name="Lind A.E."/>
            <person name="van Eijk R."/>
            <person name="Schleper C."/>
            <person name="Guy L."/>
            <person name="Ettema T.J."/>
        </authorList>
    </citation>
    <scope>NUCLEOTIDE SEQUENCE</scope>
</reference>
<dbReference type="AlphaFoldDB" id="A0A0F9JLF7"/>
<protein>
    <submittedName>
        <fullName evidence="1">Uncharacterized protein</fullName>
    </submittedName>
</protein>
<accession>A0A0F9JLF7</accession>